<evidence type="ECO:0000313" key="3">
    <source>
        <dbReference type="EMBL" id="GDY68384.1"/>
    </source>
</evidence>
<reference evidence="4 5" key="1">
    <citation type="submission" date="2019-04" db="EMBL/GenBank/DDBJ databases">
        <title>Draft genome sequences of Streptomyces avermitilis ATCC 31267.</title>
        <authorList>
            <person name="Komaki H."/>
            <person name="Tamura T."/>
            <person name="Hosoyama A."/>
        </authorList>
    </citation>
    <scope>NUCLEOTIDE SEQUENCE [LARGE SCALE GENOMIC DNA]</scope>
    <source>
        <strain evidence="4 5">ATCC 31267</strain>
    </source>
</reference>
<dbReference type="PANTHER" id="PTHR30270">
    <property type="entry name" value="THIAMINE-MONOPHOSPHATE KINASE"/>
    <property type="match status" value="1"/>
</dbReference>
<dbReference type="Proteomes" id="UP000302139">
    <property type="component" value="Unassembled WGS sequence"/>
</dbReference>
<dbReference type="InterPro" id="IPR016188">
    <property type="entry name" value="PurM-like_N"/>
</dbReference>
<dbReference type="InterPro" id="IPR036921">
    <property type="entry name" value="PurM-like_N_sf"/>
</dbReference>
<name>A0A4D4MHQ6_STRAX</name>
<gene>
    <name evidence="3" type="ORF">SAV14893_077770</name>
    <name evidence="4" type="ORF">SAV31267_007290</name>
</gene>
<dbReference type="GO" id="GO:0009228">
    <property type="term" value="P:thiamine biosynthetic process"/>
    <property type="evidence" value="ECO:0007669"/>
    <property type="project" value="InterPro"/>
</dbReference>
<dbReference type="SUPFAM" id="SSF56042">
    <property type="entry name" value="PurM C-terminal domain-like"/>
    <property type="match status" value="1"/>
</dbReference>
<dbReference type="RefSeq" id="WP_037648357.1">
    <property type="nucleotide sequence ID" value="NZ_BAABTN010000015.1"/>
</dbReference>
<dbReference type="Gene3D" id="3.90.650.10">
    <property type="entry name" value="PurM-like C-terminal domain"/>
    <property type="match status" value="1"/>
</dbReference>
<comment type="caution">
    <text evidence="4">The sequence shown here is derived from an EMBL/GenBank/DDBJ whole genome shotgun (WGS) entry which is preliminary data.</text>
</comment>
<dbReference type="InterPro" id="IPR036676">
    <property type="entry name" value="PurM-like_C_sf"/>
</dbReference>
<proteinExistence type="predicted"/>
<dbReference type="GO" id="GO:0009030">
    <property type="term" value="F:thiamine-phosphate kinase activity"/>
    <property type="evidence" value="ECO:0007669"/>
    <property type="project" value="InterPro"/>
</dbReference>
<protein>
    <recommendedName>
        <fullName evidence="7">Thiamine-phosphate kinase</fullName>
    </recommendedName>
</protein>
<dbReference type="Pfam" id="PF00586">
    <property type="entry name" value="AIRS"/>
    <property type="match status" value="1"/>
</dbReference>
<dbReference type="Proteomes" id="UP000299211">
    <property type="component" value="Unassembled WGS sequence"/>
</dbReference>
<dbReference type="PANTHER" id="PTHR30270:SF0">
    <property type="entry name" value="THIAMINE-MONOPHOSPHATE KINASE"/>
    <property type="match status" value="1"/>
</dbReference>
<dbReference type="AlphaFoldDB" id="A0A4D4MHQ6"/>
<dbReference type="InterPro" id="IPR006283">
    <property type="entry name" value="ThiL-like"/>
</dbReference>
<dbReference type="Gene3D" id="3.30.1330.10">
    <property type="entry name" value="PurM-like, N-terminal domain"/>
    <property type="match status" value="1"/>
</dbReference>
<accession>A0A4D4MHQ6</accession>
<feature type="domain" description="PurM-like C-terminal" evidence="2">
    <location>
        <begin position="162"/>
        <end position="321"/>
    </location>
</feature>
<dbReference type="SUPFAM" id="SSF55326">
    <property type="entry name" value="PurM N-terminal domain-like"/>
    <property type="match status" value="1"/>
</dbReference>
<feature type="domain" description="PurM-like N-terminal" evidence="1">
    <location>
        <begin position="34"/>
        <end position="136"/>
    </location>
</feature>
<evidence type="ECO:0008006" key="7">
    <source>
        <dbReference type="Google" id="ProtNLM"/>
    </source>
</evidence>
<evidence type="ECO:0000313" key="5">
    <source>
        <dbReference type="Proteomes" id="UP000299211"/>
    </source>
</evidence>
<organism evidence="4 5">
    <name type="scientific">Streptomyces avermitilis</name>
    <dbReference type="NCBI Taxonomy" id="33903"/>
    <lineage>
        <taxon>Bacteria</taxon>
        <taxon>Bacillati</taxon>
        <taxon>Actinomycetota</taxon>
        <taxon>Actinomycetes</taxon>
        <taxon>Kitasatosporales</taxon>
        <taxon>Streptomycetaceae</taxon>
        <taxon>Streptomyces</taxon>
    </lineage>
</organism>
<evidence type="ECO:0000313" key="4">
    <source>
        <dbReference type="EMBL" id="GDY71244.1"/>
    </source>
</evidence>
<dbReference type="Pfam" id="PF02769">
    <property type="entry name" value="AIRS_C"/>
    <property type="match status" value="1"/>
</dbReference>
<evidence type="ECO:0000313" key="6">
    <source>
        <dbReference type="Proteomes" id="UP000302139"/>
    </source>
</evidence>
<dbReference type="EMBL" id="BJHY01000001">
    <property type="protein sequence ID" value="GDY71244.1"/>
    <property type="molecule type" value="Genomic_DNA"/>
</dbReference>
<dbReference type="EMBL" id="BJHX01000001">
    <property type="protein sequence ID" value="GDY68384.1"/>
    <property type="molecule type" value="Genomic_DNA"/>
</dbReference>
<sequence length="357" mass="38914">MTPAATTIGDLPEKEFISSVLARFAETAERDKFEDCLVIELGGDASDRPVVVLNVDHPSYVRGEFRDLDDYRFYGRWVAAATCGDVISMGVRPAGFAVDLSAPLDLEVTKVEAIYEGLREVLDDYGARLSGGNVDANALEIVGIAWGVGRHDRLIRRGGAAVGDRILVTCDLGRGWAGHLVRRFGLRADVGPELAEGADRYHDRTRAPIEAILECAEAGYITSGMDLSDGPLEFCHTIAHRNGLGVVVDESALGTHPLVRRTAELLDVRPGLLALDPGYDFPYAHGYTVRSEHLDDAVAVFRRHDSAFTLLGTVVEDGGVQLARTAGDFVGLPEFWSDQTDHGDDRVQRWRDRVSAL</sequence>
<dbReference type="InterPro" id="IPR010918">
    <property type="entry name" value="PurM-like_C_dom"/>
</dbReference>
<evidence type="ECO:0000259" key="2">
    <source>
        <dbReference type="Pfam" id="PF02769"/>
    </source>
</evidence>
<evidence type="ECO:0000259" key="1">
    <source>
        <dbReference type="Pfam" id="PF00586"/>
    </source>
</evidence>
<reference evidence="3 6" key="2">
    <citation type="submission" date="2019-04" db="EMBL/GenBank/DDBJ databases">
        <title>Draft genome sequences of Streptomyces avermitilis NBRC 14893.</title>
        <authorList>
            <person name="Komaki H."/>
            <person name="Tamura T."/>
            <person name="Hosoyama A."/>
        </authorList>
    </citation>
    <scope>NUCLEOTIDE SEQUENCE [LARGE SCALE GENOMIC DNA]</scope>
    <source>
        <strain evidence="3 6">NBRC 14893</strain>
    </source>
</reference>